<dbReference type="AlphaFoldDB" id="A0A0R2MT39"/>
<feature type="transmembrane region" description="Helical" evidence="1">
    <location>
        <begin position="5"/>
        <end position="23"/>
    </location>
</feature>
<gene>
    <name evidence="2" type="ORF">IV56_GL000985</name>
</gene>
<protein>
    <submittedName>
        <fullName evidence="2">Uncharacterized protein</fullName>
    </submittedName>
</protein>
<evidence type="ECO:0000313" key="3">
    <source>
        <dbReference type="Proteomes" id="UP000050969"/>
    </source>
</evidence>
<feature type="transmembrane region" description="Helical" evidence="1">
    <location>
        <begin position="29"/>
        <end position="50"/>
    </location>
</feature>
<name>A0A0R2MT39_9LACO</name>
<keyword evidence="1" id="KW-1133">Transmembrane helix</keyword>
<comment type="caution">
    <text evidence="2">The sequence shown here is derived from an EMBL/GenBank/DDBJ whole genome shotgun (WGS) entry which is preliminary data.</text>
</comment>
<reference evidence="2 3" key="1">
    <citation type="journal article" date="2015" name="Genome Announc.">
        <title>Expanding the biotechnology potential of lactobacilli through comparative genomics of 213 strains and associated genera.</title>
        <authorList>
            <person name="Sun Z."/>
            <person name="Harris H.M."/>
            <person name="McCann A."/>
            <person name="Guo C."/>
            <person name="Argimon S."/>
            <person name="Zhang W."/>
            <person name="Yang X."/>
            <person name="Jeffery I.B."/>
            <person name="Cooney J.C."/>
            <person name="Kagawa T.F."/>
            <person name="Liu W."/>
            <person name="Song Y."/>
            <person name="Salvetti E."/>
            <person name="Wrobel A."/>
            <person name="Rasinkangas P."/>
            <person name="Parkhill J."/>
            <person name="Rea M.C."/>
            <person name="O'Sullivan O."/>
            <person name="Ritari J."/>
            <person name="Douillard F.P."/>
            <person name="Paul Ross R."/>
            <person name="Yang R."/>
            <person name="Briner A.E."/>
            <person name="Felis G.E."/>
            <person name="de Vos W.M."/>
            <person name="Barrangou R."/>
            <person name="Klaenhammer T.R."/>
            <person name="Caufield P.W."/>
            <person name="Cui Y."/>
            <person name="Zhang H."/>
            <person name="O'Toole P.W."/>
        </authorList>
    </citation>
    <scope>NUCLEOTIDE SEQUENCE [LARGE SCALE GENOMIC DNA]</scope>
    <source>
        <strain evidence="2 3">DSM 24301</strain>
    </source>
</reference>
<evidence type="ECO:0000256" key="1">
    <source>
        <dbReference type="SAM" id="Phobius"/>
    </source>
</evidence>
<proteinExistence type="predicted"/>
<evidence type="ECO:0000313" key="2">
    <source>
        <dbReference type="EMBL" id="KRO16711.1"/>
    </source>
</evidence>
<sequence length="154" mass="17309">MFLFVIPYVSAQVMIGIAYNALVLHSDSWWRSLIGAVVGATLLFFAKIPLERPLRILGKYTTSKFIHLSVRFFMLEEARALKQILNYLIDVVLAFASTYVLRWFFPGAAGKVLLMGTPFGWVVAILFISICIGAYLDFDMLSIVPKGTKISNHD</sequence>
<dbReference type="OrthoDB" id="2313682at2"/>
<accession>A0A0R2MT39</accession>
<dbReference type="STRING" id="1293598.IV56_GL000985"/>
<feature type="transmembrane region" description="Helical" evidence="1">
    <location>
        <begin position="84"/>
        <end position="105"/>
    </location>
</feature>
<dbReference type="EMBL" id="JQCE01000034">
    <property type="protein sequence ID" value="KRO16711.1"/>
    <property type="molecule type" value="Genomic_DNA"/>
</dbReference>
<organism evidence="2 3">
    <name type="scientific">Lacticaseibacillus saniviri JCM 17471 = DSM 24301</name>
    <dbReference type="NCBI Taxonomy" id="1293598"/>
    <lineage>
        <taxon>Bacteria</taxon>
        <taxon>Bacillati</taxon>
        <taxon>Bacillota</taxon>
        <taxon>Bacilli</taxon>
        <taxon>Lactobacillales</taxon>
        <taxon>Lactobacillaceae</taxon>
        <taxon>Lacticaseibacillus</taxon>
    </lineage>
</organism>
<keyword evidence="3" id="KW-1185">Reference proteome</keyword>
<dbReference type="PATRIC" id="fig|1293598.4.peg.1035"/>
<keyword evidence="1" id="KW-0812">Transmembrane</keyword>
<dbReference type="Proteomes" id="UP000050969">
    <property type="component" value="Unassembled WGS sequence"/>
</dbReference>
<keyword evidence="1" id="KW-0472">Membrane</keyword>
<feature type="transmembrane region" description="Helical" evidence="1">
    <location>
        <begin position="117"/>
        <end position="136"/>
    </location>
</feature>